<evidence type="ECO:0000256" key="1">
    <source>
        <dbReference type="SAM" id="MobiDB-lite"/>
    </source>
</evidence>
<feature type="compositionally biased region" description="Basic and acidic residues" evidence="1">
    <location>
        <begin position="261"/>
        <end position="297"/>
    </location>
</feature>
<feature type="region of interest" description="Disordered" evidence="1">
    <location>
        <begin position="133"/>
        <end position="306"/>
    </location>
</feature>
<feature type="compositionally biased region" description="Basic and acidic residues" evidence="1">
    <location>
        <begin position="240"/>
        <end position="252"/>
    </location>
</feature>
<keyword evidence="2" id="KW-1133">Transmembrane helix</keyword>
<evidence type="ECO:0000313" key="4">
    <source>
        <dbReference type="EMBL" id="CAL1148888.1"/>
    </source>
</evidence>
<feature type="compositionally biased region" description="Basic and acidic residues" evidence="1">
    <location>
        <begin position="159"/>
        <end position="168"/>
    </location>
</feature>
<feature type="compositionally biased region" description="Basic and acidic residues" evidence="1">
    <location>
        <begin position="182"/>
        <end position="202"/>
    </location>
</feature>
<dbReference type="Proteomes" id="UP001152797">
    <property type="component" value="Unassembled WGS sequence"/>
</dbReference>
<dbReference type="AlphaFoldDB" id="A0A9P1CRA5"/>
<dbReference type="EMBL" id="CAMXCT030002083">
    <property type="protein sequence ID" value="CAL4782825.1"/>
    <property type="molecule type" value="Genomic_DNA"/>
</dbReference>
<reference evidence="3" key="1">
    <citation type="submission" date="2022-10" db="EMBL/GenBank/DDBJ databases">
        <authorList>
            <person name="Chen Y."/>
            <person name="Dougan E. K."/>
            <person name="Chan C."/>
            <person name="Rhodes N."/>
            <person name="Thang M."/>
        </authorList>
    </citation>
    <scope>NUCLEOTIDE SEQUENCE</scope>
</reference>
<comment type="caution">
    <text evidence="3">The sequence shown here is derived from an EMBL/GenBank/DDBJ whole genome shotgun (WGS) entry which is preliminary data.</text>
</comment>
<accession>A0A9P1CRA5</accession>
<dbReference type="EMBL" id="CAMXCT010002083">
    <property type="protein sequence ID" value="CAI3995513.1"/>
    <property type="molecule type" value="Genomic_DNA"/>
</dbReference>
<keyword evidence="2" id="KW-0472">Membrane</keyword>
<keyword evidence="6" id="KW-1185">Reference proteome</keyword>
<dbReference type="EMBL" id="CAMXCT020002083">
    <property type="protein sequence ID" value="CAL1148888.1"/>
    <property type="molecule type" value="Genomic_DNA"/>
</dbReference>
<proteinExistence type="predicted"/>
<reference evidence="4" key="2">
    <citation type="submission" date="2024-04" db="EMBL/GenBank/DDBJ databases">
        <authorList>
            <person name="Chen Y."/>
            <person name="Shah S."/>
            <person name="Dougan E. K."/>
            <person name="Thang M."/>
            <person name="Chan C."/>
        </authorList>
    </citation>
    <scope>NUCLEOTIDE SEQUENCE [LARGE SCALE GENOMIC DNA]</scope>
</reference>
<name>A0A9P1CRA5_9DINO</name>
<organism evidence="3">
    <name type="scientific">Cladocopium goreaui</name>
    <dbReference type="NCBI Taxonomy" id="2562237"/>
    <lineage>
        <taxon>Eukaryota</taxon>
        <taxon>Sar</taxon>
        <taxon>Alveolata</taxon>
        <taxon>Dinophyceae</taxon>
        <taxon>Suessiales</taxon>
        <taxon>Symbiodiniaceae</taxon>
        <taxon>Cladocopium</taxon>
    </lineage>
</organism>
<feature type="compositionally biased region" description="Basic residues" evidence="1">
    <location>
        <begin position="83"/>
        <end position="92"/>
    </location>
</feature>
<gene>
    <name evidence="3" type="ORF">C1SCF055_LOCUS22064</name>
</gene>
<protein>
    <submittedName>
        <fullName evidence="5">PH domain-containing protein</fullName>
    </submittedName>
</protein>
<evidence type="ECO:0000313" key="6">
    <source>
        <dbReference type="Proteomes" id="UP001152797"/>
    </source>
</evidence>
<evidence type="ECO:0000256" key="2">
    <source>
        <dbReference type="SAM" id="Phobius"/>
    </source>
</evidence>
<evidence type="ECO:0000313" key="5">
    <source>
        <dbReference type="EMBL" id="CAL4782825.1"/>
    </source>
</evidence>
<feature type="transmembrane region" description="Helical" evidence="2">
    <location>
        <begin position="533"/>
        <end position="556"/>
    </location>
</feature>
<evidence type="ECO:0000313" key="3">
    <source>
        <dbReference type="EMBL" id="CAI3995513.1"/>
    </source>
</evidence>
<feature type="compositionally biased region" description="Basic residues" evidence="1">
    <location>
        <begin position="169"/>
        <end position="181"/>
    </location>
</feature>
<keyword evidence="2" id="KW-0812">Transmembrane</keyword>
<feature type="region of interest" description="Disordered" evidence="1">
    <location>
        <begin position="63"/>
        <end position="101"/>
    </location>
</feature>
<sequence length="558" mass="63203">MSVEGSERLKCSNPQCEYLVATNSEKMGSFCCKKCHMHFRGECRKLKHGGLCEKAEAPAELPRAPVVDPKEPLTQGQELPPKKNGKSGKKRNRSEGWEWNEPVAEEPAGIWSGMSQAEQQNMLIRARRRMKKMLPTGHYTRRIRDASPVTDAESSLTSVRKDGNERVAGHRSRSRRSGRSRRSAEHGRAGHGGHTDLRDAEGHIAMPNPVIPVISDGAHGVQRTCPPRPRGSLGASMAASHRDAVSHDEKRCLARRNRTKSSRDRSHPREGGRELVVKKEQIESPRRREDSDREWSRTRHGAASNGLRRLAPGQVFDAFRERSPWSPPLLRRRRARADSDSEYTIDSEESIVTSYTVYKEEAPAPPSTSRACGVEGQPEASSFFFFRICHLGSWRPCGKAAPRCTIRKHLEPVQPRLQPLALAKNVANLAVAEEPFVRLTQAEFLRARVTDAQHRTRNERPVWNRVGAMALTTATTLTLTVHMRRTLRRTNVHQSDERLSQAPGRFNFFHSDCSSSCSARLSLPSARRKIYTIYIYIYLFIYIHIICMLYTCYIYNKI</sequence>